<feature type="transmembrane region" description="Helical" evidence="7">
    <location>
        <begin position="403"/>
        <end position="428"/>
    </location>
</feature>
<evidence type="ECO:0000256" key="5">
    <source>
        <dbReference type="ARBA" id="ARBA00023136"/>
    </source>
</evidence>
<feature type="transmembrane region" description="Helical" evidence="7">
    <location>
        <begin position="281"/>
        <end position="303"/>
    </location>
</feature>
<feature type="transmembrane region" description="Helical" evidence="7">
    <location>
        <begin position="111"/>
        <end position="129"/>
    </location>
</feature>
<feature type="transmembrane region" description="Helical" evidence="7">
    <location>
        <begin position="135"/>
        <end position="159"/>
    </location>
</feature>
<dbReference type="FunFam" id="1.20.1720.10:FF:000009">
    <property type="entry name" value="MFS multidrug transporter"/>
    <property type="match status" value="1"/>
</dbReference>
<evidence type="ECO:0000313" key="9">
    <source>
        <dbReference type="EMBL" id="KAG5170601.1"/>
    </source>
</evidence>
<dbReference type="FunFam" id="1.20.1250.20:FF:000172">
    <property type="entry name" value="MFS multidrug resistance transporter"/>
    <property type="match status" value="1"/>
</dbReference>
<dbReference type="SUPFAM" id="SSF103473">
    <property type="entry name" value="MFS general substrate transporter"/>
    <property type="match status" value="1"/>
</dbReference>
<proteinExistence type="predicted"/>
<evidence type="ECO:0000256" key="2">
    <source>
        <dbReference type="ARBA" id="ARBA00022448"/>
    </source>
</evidence>
<dbReference type="GO" id="GO:0005886">
    <property type="term" value="C:plasma membrane"/>
    <property type="evidence" value="ECO:0007669"/>
    <property type="project" value="TreeGrafter"/>
</dbReference>
<keyword evidence="2" id="KW-0813">Transport</keyword>
<dbReference type="GO" id="GO:0015137">
    <property type="term" value="F:citrate transmembrane transporter activity"/>
    <property type="evidence" value="ECO:0007669"/>
    <property type="project" value="UniProtKB-ARBA"/>
</dbReference>
<reference evidence="9" key="1">
    <citation type="submission" date="2021-02" db="EMBL/GenBank/DDBJ databases">
        <title>Psilocybe cubensis genome.</title>
        <authorList>
            <person name="Mckernan K.J."/>
            <person name="Crawford S."/>
            <person name="Trippe A."/>
            <person name="Kane L.T."/>
            <person name="Mclaughlin S."/>
        </authorList>
    </citation>
    <scope>NUCLEOTIDE SEQUENCE [LARGE SCALE GENOMIC DNA]</scope>
    <source>
        <strain evidence="9">MGC-MH-2018</strain>
    </source>
</reference>
<dbReference type="PROSITE" id="PS50850">
    <property type="entry name" value="MFS"/>
    <property type="match status" value="1"/>
</dbReference>
<evidence type="ECO:0000259" key="8">
    <source>
        <dbReference type="PROSITE" id="PS50850"/>
    </source>
</evidence>
<keyword evidence="6" id="KW-0325">Glycoprotein</keyword>
<keyword evidence="3 7" id="KW-0812">Transmembrane</keyword>
<dbReference type="Pfam" id="PF07690">
    <property type="entry name" value="MFS_1"/>
    <property type="match status" value="1"/>
</dbReference>
<gene>
    <name evidence="9" type="ORF">JR316_004990</name>
</gene>
<protein>
    <recommendedName>
        <fullName evidence="8">Major facilitator superfamily (MFS) profile domain-containing protein</fullName>
    </recommendedName>
</protein>
<dbReference type="InterPro" id="IPR020846">
    <property type="entry name" value="MFS_dom"/>
</dbReference>
<evidence type="ECO:0000256" key="6">
    <source>
        <dbReference type="ARBA" id="ARBA00023180"/>
    </source>
</evidence>
<sequence length="518" mass="55941">MSHSQNSSVDSKDATRTVVVTPAPERASTLVDPPAKYSKKEKWMIVIFTAFIALFSPLTATIYYPEIPILSQVFGKSTELINLTVTAYVVLQGIAPMIWGPFSDHIGRRPIYAACLLILSLSCVGLALVPTSNYGLLLALRCIQACGSASTVAIGAGVIGDISSRAERGGFFGIFTLGPTAGPALGPVIGGALAGHFGWRAVFWFLCIASSFCVLVIILFQPETVRHIVDSGRDSIFLVYRPVLPVIGRKDVLSRPLSVQLSPVKIPRNPFGLFMQPDIALLLYMNGVAFAIFYGVLVTVSSLMLPAYPFLTETTLGLCFLSVGGGTIIGSAISGRVLDREFRRMRIRIEAAHSGSATLDREENFPLERARLQLTPYLVVICAAACAGYGWCLQQKTHIAVPLVLQFFIGVFTIIAMNSSTTLMIDLVPGQSSSVTACSNLIRCTLSAVLVSVIDIMAKGIGTGWTFVILSGLCLSPLPLIYISFIIGPRNRARRQRLREEEIARTRTASVSISEEKA</sequence>
<feature type="transmembrane region" description="Helical" evidence="7">
    <location>
        <begin position="315"/>
        <end position="338"/>
    </location>
</feature>
<keyword evidence="4 7" id="KW-1133">Transmembrane helix</keyword>
<evidence type="ECO:0000256" key="4">
    <source>
        <dbReference type="ARBA" id="ARBA00022989"/>
    </source>
</evidence>
<dbReference type="PANTHER" id="PTHR23502:SF51">
    <property type="entry name" value="QUINIDINE RESISTANCE PROTEIN 1-RELATED"/>
    <property type="match status" value="1"/>
</dbReference>
<feature type="transmembrane region" description="Helical" evidence="7">
    <location>
        <begin position="464"/>
        <end position="487"/>
    </location>
</feature>
<dbReference type="Gene3D" id="1.20.1250.20">
    <property type="entry name" value="MFS general substrate transporter like domains"/>
    <property type="match status" value="1"/>
</dbReference>
<name>A0A8H8CM83_PSICU</name>
<organism evidence="9">
    <name type="scientific">Psilocybe cubensis</name>
    <name type="common">Psychedelic mushroom</name>
    <name type="synonym">Stropharia cubensis</name>
    <dbReference type="NCBI Taxonomy" id="181762"/>
    <lineage>
        <taxon>Eukaryota</taxon>
        <taxon>Fungi</taxon>
        <taxon>Dikarya</taxon>
        <taxon>Basidiomycota</taxon>
        <taxon>Agaricomycotina</taxon>
        <taxon>Agaricomycetes</taxon>
        <taxon>Agaricomycetidae</taxon>
        <taxon>Agaricales</taxon>
        <taxon>Agaricineae</taxon>
        <taxon>Strophariaceae</taxon>
        <taxon>Psilocybe</taxon>
    </lineage>
</organism>
<feature type="transmembrane region" description="Helical" evidence="7">
    <location>
        <begin position="201"/>
        <end position="220"/>
    </location>
</feature>
<comment type="caution">
    <text evidence="9">The sequence shown here is derived from an EMBL/GenBank/DDBJ whole genome shotgun (WGS) entry which is preliminary data.</text>
</comment>
<dbReference type="InterPro" id="IPR011701">
    <property type="entry name" value="MFS"/>
</dbReference>
<feature type="transmembrane region" description="Helical" evidence="7">
    <location>
        <begin position="171"/>
        <end position="195"/>
    </location>
</feature>
<feature type="transmembrane region" description="Helical" evidence="7">
    <location>
        <begin position="43"/>
        <end position="64"/>
    </location>
</feature>
<evidence type="ECO:0000256" key="7">
    <source>
        <dbReference type="SAM" id="Phobius"/>
    </source>
</evidence>
<accession>A0A8H8CM83</accession>
<dbReference type="PANTHER" id="PTHR23502">
    <property type="entry name" value="MAJOR FACILITATOR SUPERFAMILY"/>
    <property type="match status" value="1"/>
</dbReference>
<dbReference type="OrthoDB" id="440553at2759"/>
<dbReference type="InterPro" id="IPR036259">
    <property type="entry name" value="MFS_trans_sf"/>
</dbReference>
<dbReference type="AlphaFoldDB" id="A0A8H8CM83"/>
<dbReference type="EMBL" id="JAFIQS010000004">
    <property type="protein sequence ID" value="KAG5170601.1"/>
    <property type="molecule type" value="Genomic_DNA"/>
</dbReference>
<keyword evidence="5 7" id="KW-0472">Membrane</keyword>
<evidence type="ECO:0000256" key="1">
    <source>
        <dbReference type="ARBA" id="ARBA00004141"/>
    </source>
</evidence>
<dbReference type="GO" id="GO:0140115">
    <property type="term" value="P:export across plasma membrane"/>
    <property type="evidence" value="ECO:0007669"/>
    <property type="project" value="UniProtKB-ARBA"/>
</dbReference>
<feature type="domain" description="Major facilitator superfamily (MFS) profile" evidence="8">
    <location>
        <begin position="45"/>
        <end position="489"/>
    </location>
</feature>
<evidence type="ECO:0000256" key="3">
    <source>
        <dbReference type="ARBA" id="ARBA00022692"/>
    </source>
</evidence>
<comment type="subcellular location">
    <subcellularLocation>
        <location evidence="1">Membrane</location>
        <topology evidence="1">Multi-pass membrane protein</topology>
    </subcellularLocation>
</comment>
<feature type="transmembrane region" description="Helical" evidence="7">
    <location>
        <begin position="80"/>
        <end position="99"/>
    </location>
</feature>